<name>Q07VP7_RHOP5</name>
<keyword evidence="7 10" id="KW-0511">Multifunctional enzyme</keyword>
<dbReference type="EMBL" id="CP000463">
    <property type="protein sequence ID" value="ABJ03987.1"/>
    <property type="molecule type" value="Genomic_DNA"/>
</dbReference>
<dbReference type="PANTHER" id="PTHR11692:SF0">
    <property type="entry name" value="BIFUNCTIONAL PURINE BIOSYNTHESIS PROTEIN ATIC"/>
    <property type="match status" value="1"/>
</dbReference>
<comment type="pathway">
    <text evidence="1 10">Purine metabolism; IMP biosynthesis via de novo pathway; IMP from 5-formamido-1-(5-phospho-D-ribosyl)imidazole-4-carboxamide: step 1/1.</text>
</comment>
<dbReference type="GO" id="GO:0005829">
    <property type="term" value="C:cytosol"/>
    <property type="evidence" value="ECO:0007669"/>
    <property type="project" value="TreeGrafter"/>
</dbReference>
<evidence type="ECO:0000256" key="3">
    <source>
        <dbReference type="ARBA" id="ARBA00007667"/>
    </source>
</evidence>
<sequence length="534" mass="56327">MTDSKSDHPRRITRALLSVSDKTGLIDFATALAARGVELVSTGGTAKAIAAAGLAVKDVSDLTGFPEMMDGRVKTLHPKVHGGLLAIRGNAEHTKAMADHGIVPIDLLVVNLYPFEATVDKGAGYEDCIENIDIGGPAMIRAAAKNHDDVAVVVEASDYQAVLDELAANDGAVTLTLRKKLAAKAYARTAAYDAAISNWFALQLKTDAPDFRAIGGKLIQSLRYGENPHQSAAFYATPEKRPGVATARQLQGKELSYNNINDTDAAYECIGEFDAQRTAACVIVKHANPCGVAEGSSLLDAYRKALACDSTSAFGGIVALNRTLDADAARAITEIFTEVIIAPDATDEAIAIVATKKNLRLLLAGQLPDPRAAGLTYKTVAGGLLVQSRDNAVVDDMALKVVTRRQPTEAELRDLKFAFRVGKHVKSNTIIYAKDLATVGIGAGQMSRVDSARIAARKAQDAAAELKLAVPMTKGSVVASDAFFPFADGMLACIEAGATAVIQPGGSVRDDEVIKAADDAGIAMVFTGTRHFRH</sequence>
<dbReference type="Pfam" id="PF01808">
    <property type="entry name" value="AICARFT_IMPCHas"/>
    <property type="match status" value="1"/>
</dbReference>
<evidence type="ECO:0000259" key="11">
    <source>
        <dbReference type="PROSITE" id="PS51855"/>
    </source>
</evidence>
<dbReference type="Gene3D" id="3.40.140.20">
    <property type="match status" value="2"/>
</dbReference>
<accession>Q07VP7</accession>
<dbReference type="PROSITE" id="PS51855">
    <property type="entry name" value="MGS"/>
    <property type="match status" value="1"/>
</dbReference>
<dbReference type="STRING" id="316055.RPE_0026"/>
<dbReference type="SUPFAM" id="SSF52335">
    <property type="entry name" value="Methylglyoxal synthase-like"/>
    <property type="match status" value="1"/>
</dbReference>
<evidence type="ECO:0000256" key="1">
    <source>
        <dbReference type="ARBA" id="ARBA00004844"/>
    </source>
</evidence>
<dbReference type="InterPro" id="IPR002695">
    <property type="entry name" value="PurH-like"/>
</dbReference>
<evidence type="ECO:0000256" key="8">
    <source>
        <dbReference type="ARBA" id="ARBA00050488"/>
    </source>
</evidence>
<dbReference type="EC" id="3.5.4.10" evidence="10"/>
<proteinExistence type="inferred from homology"/>
<dbReference type="FunFam" id="3.40.140.20:FF:000002">
    <property type="entry name" value="Bifunctional purine biosynthesis protein PurH"/>
    <property type="match status" value="1"/>
</dbReference>
<gene>
    <name evidence="10" type="primary">purH</name>
    <name evidence="12" type="ordered locus">RPE_0026</name>
</gene>
<organism evidence="12">
    <name type="scientific">Rhodopseudomonas palustris (strain BisA53)</name>
    <dbReference type="NCBI Taxonomy" id="316055"/>
    <lineage>
        <taxon>Bacteria</taxon>
        <taxon>Pseudomonadati</taxon>
        <taxon>Pseudomonadota</taxon>
        <taxon>Alphaproteobacteria</taxon>
        <taxon>Hyphomicrobiales</taxon>
        <taxon>Nitrobacteraceae</taxon>
        <taxon>Rhodopseudomonas</taxon>
    </lineage>
</organism>
<evidence type="ECO:0000256" key="10">
    <source>
        <dbReference type="HAMAP-Rule" id="MF_00139"/>
    </source>
</evidence>
<dbReference type="EC" id="2.1.2.3" evidence="10"/>
<dbReference type="InterPro" id="IPR011607">
    <property type="entry name" value="MGS-like_dom"/>
</dbReference>
<evidence type="ECO:0000256" key="6">
    <source>
        <dbReference type="ARBA" id="ARBA00022801"/>
    </source>
</evidence>
<dbReference type="HAMAP" id="MF_00139">
    <property type="entry name" value="PurH"/>
    <property type="match status" value="1"/>
</dbReference>
<keyword evidence="6 10" id="KW-0378">Hydrolase</keyword>
<evidence type="ECO:0000256" key="7">
    <source>
        <dbReference type="ARBA" id="ARBA00023268"/>
    </source>
</evidence>
<comment type="catalytic activity">
    <reaction evidence="8 10">
        <text>(6R)-10-formyltetrahydrofolate + 5-amino-1-(5-phospho-beta-D-ribosyl)imidazole-4-carboxamide = 5-formamido-1-(5-phospho-D-ribosyl)imidazole-4-carboxamide + (6S)-5,6,7,8-tetrahydrofolate</text>
        <dbReference type="Rhea" id="RHEA:22192"/>
        <dbReference type="ChEBI" id="CHEBI:57453"/>
        <dbReference type="ChEBI" id="CHEBI:58467"/>
        <dbReference type="ChEBI" id="CHEBI:58475"/>
        <dbReference type="ChEBI" id="CHEBI:195366"/>
        <dbReference type="EC" id="2.1.2.3"/>
    </reaction>
</comment>
<evidence type="ECO:0000256" key="9">
    <source>
        <dbReference type="ARBA" id="ARBA00050687"/>
    </source>
</evidence>
<dbReference type="GO" id="GO:0003937">
    <property type="term" value="F:IMP cyclohydrolase activity"/>
    <property type="evidence" value="ECO:0007669"/>
    <property type="project" value="UniProtKB-UniRule"/>
</dbReference>
<feature type="domain" description="MGS-like" evidence="11">
    <location>
        <begin position="6"/>
        <end position="154"/>
    </location>
</feature>
<comment type="pathway">
    <text evidence="2 10">Purine metabolism; IMP biosynthesis via de novo pathway; 5-formamido-1-(5-phospho-D-ribosyl)imidazole-4-carboxamide from 5-amino-1-(5-phospho-D-ribosyl)imidazole-4-carboxamide (10-formyl THF route): step 1/1.</text>
</comment>
<dbReference type="PANTHER" id="PTHR11692">
    <property type="entry name" value="BIFUNCTIONAL PURINE BIOSYNTHESIS PROTEIN PURH"/>
    <property type="match status" value="1"/>
</dbReference>
<dbReference type="FunFam" id="3.40.140.20:FF:000001">
    <property type="entry name" value="Bifunctional purine biosynthesis protein PurH"/>
    <property type="match status" value="1"/>
</dbReference>
<evidence type="ECO:0000313" key="12">
    <source>
        <dbReference type="EMBL" id="ABJ03987.1"/>
    </source>
</evidence>
<dbReference type="PIRSF" id="PIRSF000414">
    <property type="entry name" value="AICARFT_IMPCHas"/>
    <property type="match status" value="1"/>
</dbReference>
<dbReference type="InterPro" id="IPR024051">
    <property type="entry name" value="AICAR_Tfase_dup_dom_sf"/>
</dbReference>
<keyword evidence="4 10" id="KW-0808">Transferase</keyword>
<dbReference type="UniPathway" id="UPA00074">
    <property type="reaction ID" value="UER00133"/>
</dbReference>
<dbReference type="KEGG" id="rpe:RPE_0026"/>
<dbReference type="AlphaFoldDB" id="Q07VP7"/>
<dbReference type="OrthoDB" id="9802065at2"/>
<dbReference type="CDD" id="cd01421">
    <property type="entry name" value="IMPCH"/>
    <property type="match status" value="1"/>
</dbReference>
<reference evidence="12" key="1">
    <citation type="submission" date="2006-09" db="EMBL/GenBank/DDBJ databases">
        <title>Complete sequence of Rhodopseudomonas palustris BisA53.</title>
        <authorList>
            <consortium name="US DOE Joint Genome Institute"/>
            <person name="Copeland A."/>
            <person name="Lucas S."/>
            <person name="Lapidus A."/>
            <person name="Barry K."/>
            <person name="Detter J.C."/>
            <person name="Glavina del Rio T."/>
            <person name="Hammon N."/>
            <person name="Israni S."/>
            <person name="Dalin E."/>
            <person name="Tice H."/>
            <person name="Pitluck S."/>
            <person name="Chain P."/>
            <person name="Malfatti S."/>
            <person name="Shin M."/>
            <person name="Vergez L."/>
            <person name="Schmutz J."/>
            <person name="Larimer F."/>
            <person name="Land M."/>
            <person name="Hauser L."/>
            <person name="Pelletier D.A."/>
            <person name="Kyrpides N."/>
            <person name="Kim E."/>
            <person name="Harwood C.S."/>
            <person name="Oda Y."/>
            <person name="Richardson P."/>
        </authorList>
    </citation>
    <scope>NUCLEOTIDE SEQUENCE [LARGE SCALE GENOMIC DNA]</scope>
    <source>
        <strain evidence="12">BisA53</strain>
    </source>
</reference>
<dbReference type="HOGENOM" id="CLU_016316_5_2_5"/>
<evidence type="ECO:0000256" key="4">
    <source>
        <dbReference type="ARBA" id="ARBA00022679"/>
    </source>
</evidence>
<dbReference type="SUPFAM" id="SSF53927">
    <property type="entry name" value="Cytidine deaminase-like"/>
    <property type="match status" value="1"/>
</dbReference>
<comment type="similarity">
    <text evidence="3 10">Belongs to the PurH family.</text>
</comment>
<evidence type="ECO:0000256" key="5">
    <source>
        <dbReference type="ARBA" id="ARBA00022755"/>
    </source>
</evidence>
<dbReference type="Gene3D" id="3.40.50.1380">
    <property type="entry name" value="Methylglyoxal synthase-like domain"/>
    <property type="match status" value="1"/>
</dbReference>
<dbReference type="SMART" id="SM00798">
    <property type="entry name" value="AICARFT_IMPCHas"/>
    <property type="match status" value="1"/>
</dbReference>
<dbReference type="SMART" id="SM00851">
    <property type="entry name" value="MGS"/>
    <property type="match status" value="1"/>
</dbReference>
<dbReference type="GO" id="GO:0004643">
    <property type="term" value="F:phosphoribosylaminoimidazolecarboxamide formyltransferase activity"/>
    <property type="evidence" value="ECO:0007669"/>
    <property type="project" value="UniProtKB-UniRule"/>
</dbReference>
<comment type="domain">
    <text evidence="10">The IMP cyclohydrolase activity resides in the N-terminal region.</text>
</comment>
<dbReference type="eggNOG" id="COG0138">
    <property type="taxonomic scope" value="Bacteria"/>
</dbReference>
<dbReference type="Pfam" id="PF02142">
    <property type="entry name" value="MGS"/>
    <property type="match status" value="1"/>
</dbReference>
<comment type="catalytic activity">
    <reaction evidence="9 10">
        <text>IMP + H2O = 5-formamido-1-(5-phospho-D-ribosyl)imidazole-4-carboxamide</text>
        <dbReference type="Rhea" id="RHEA:18445"/>
        <dbReference type="ChEBI" id="CHEBI:15377"/>
        <dbReference type="ChEBI" id="CHEBI:58053"/>
        <dbReference type="ChEBI" id="CHEBI:58467"/>
        <dbReference type="EC" id="3.5.4.10"/>
    </reaction>
</comment>
<dbReference type="InterPro" id="IPR016193">
    <property type="entry name" value="Cytidine_deaminase-like"/>
</dbReference>
<keyword evidence="5 10" id="KW-0658">Purine biosynthesis</keyword>
<dbReference type="InterPro" id="IPR036914">
    <property type="entry name" value="MGS-like_dom_sf"/>
</dbReference>
<dbReference type="NCBIfam" id="TIGR00355">
    <property type="entry name" value="purH"/>
    <property type="match status" value="1"/>
</dbReference>
<dbReference type="GO" id="GO:0006189">
    <property type="term" value="P:'de novo' IMP biosynthetic process"/>
    <property type="evidence" value="ECO:0007669"/>
    <property type="project" value="UniProtKB-UniRule"/>
</dbReference>
<protein>
    <recommendedName>
        <fullName evidence="10">Bifunctional purine biosynthesis protein PurH</fullName>
    </recommendedName>
    <domain>
        <recommendedName>
            <fullName evidence="10">Phosphoribosylaminoimidazolecarboxamide formyltransferase</fullName>
            <ecNumber evidence="10">2.1.2.3</ecNumber>
        </recommendedName>
        <alternativeName>
            <fullName evidence="10">AICAR transformylase</fullName>
        </alternativeName>
    </domain>
    <domain>
        <recommendedName>
            <fullName evidence="10">IMP cyclohydrolase</fullName>
            <ecNumber evidence="10">3.5.4.10</ecNumber>
        </recommendedName>
        <alternativeName>
            <fullName evidence="10">ATIC</fullName>
        </alternativeName>
        <alternativeName>
            <fullName evidence="10">IMP synthase</fullName>
        </alternativeName>
        <alternativeName>
            <fullName evidence="10">Inosinicase</fullName>
        </alternativeName>
    </domain>
</protein>
<dbReference type="NCBIfam" id="NF002049">
    <property type="entry name" value="PRK00881.1"/>
    <property type="match status" value="1"/>
</dbReference>
<dbReference type="FunFam" id="3.40.50.1380:FF:000001">
    <property type="entry name" value="Bifunctional purine biosynthesis protein PurH"/>
    <property type="match status" value="1"/>
</dbReference>
<evidence type="ECO:0000256" key="2">
    <source>
        <dbReference type="ARBA" id="ARBA00004954"/>
    </source>
</evidence>